<evidence type="ECO:0000256" key="1">
    <source>
        <dbReference type="ARBA" id="ARBA00023159"/>
    </source>
</evidence>
<protein>
    <submittedName>
        <fullName evidence="3">Crp/Fnr family transcriptional regulator</fullName>
    </submittedName>
</protein>
<dbReference type="EMBL" id="VNJK01000001">
    <property type="protein sequence ID" value="TVX94102.1"/>
    <property type="molecule type" value="Genomic_DNA"/>
</dbReference>
<dbReference type="RefSeq" id="WP_144991217.1">
    <property type="nucleotide sequence ID" value="NZ_VNJK01000001.1"/>
</dbReference>
<sequence length="169" mass="19349">MRLTLHRGEVLFRQGDPGTYLYRIVSGVFKVTRLHENGNILLFNLLFPGEIVPHHSLLSAKDCHGTATALTTSEVERIPADDWYAELAMQPEKAIEVGRVLQDKLRFMQQRIDHLTIGSPAERLKLLKESLSSYTEQRPLTDILTQEEIGQFIGVRRETINRLLRSDLE</sequence>
<dbReference type="CDD" id="cd00038">
    <property type="entry name" value="CAP_ED"/>
    <property type="match status" value="1"/>
</dbReference>
<keyword evidence="4" id="KW-1185">Reference proteome</keyword>
<comment type="caution">
    <text evidence="3">The sequence shown here is derived from an EMBL/GenBank/DDBJ whole genome shotgun (WGS) entry which is preliminary data.</text>
</comment>
<feature type="domain" description="Cyclic nucleotide-binding" evidence="2">
    <location>
        <begin position="1"/>
        <end position="76"/>
    </location>
</feature>
<dbReference type="Gene3D" id="2.60.120.10">
    <property type="entry name" value="Jelly Rolls"/>
    <property type="match status" value="1"/>
</dbReference>
<dbReference type="Pfam" id="PF00027">
    <property type="entry name" value="cNMP_binding"/>
    <property type="match status" value="1"/>
</dbReference>
<accession>A0A559J2L9</accession>
<dbReference type="PROSITE" id="PS50042">
    <property type="entry name" value="CNMP_BINDING_3"/>
    <property type="match status" value="1"/>
</dbReference>
<dbReference type="PANTHER" id="PTHR24567">
    <property type="entry name" value="CRP FAMILY TRANSCRIPTIONAL REGULATORY PROTEIN"/>
    <property type="match status" value="1"/>
</dbReference>
<evidence type="ECO:0000259" key="2">
    <source>
        <dbReference type="PROSITE" id="PS50042"/>
    </source>
</evidence>
<name>A0A559J2L9_9BACL</name>
<proteinExistence type="predicted"/>
<dbReference type="SUPFAM" id="SSF51206">
    <property type="entry name" value="cAMP-binding domain-like"/>
    <property type="match status" value="1"/>
</dbReference>
<evidence type="ECO:0000313" key="4">
    <source>
        <dbReference type="Proteomes" id="UP000318102"/>
    </source>
</evidence>
<organism evidence="3 4">
    <name type="scientific">Paenibacillus agilis</name>
    <dbReference type="NCBI Taxonomy" id="3020863"/>
    <lineage>
        <taxon>Bacteria</taxon>
        <taxon>Bacillati</taxon>
        <taxon>Bacillota</taxon>
        <taxon>Bacilli</taxon>
        <taxon>Bacillales</taxon>
        <taxon>Paenibacillaceae</taxon>
        <taxon>Paenibacillus</taxon>
    </lineage>
</organism>
<dbReference type="InterPro" id="IPR018490">
    <property type="entry name" value="cNMP-bd_dom_sf"/>
</dbReference>
<evidence type="ECO:0000313" key="3">
    <source>
        <dbReference type="EMBL" id="TVX94102.1"/>
    </source>
</evidence>
<dbReference type="GO" id="GO:0005829">
    <property type="term" value="C:cytosol"/>
    <property type="evidence" value="ECO:0007669"/>
    <property type="project" value="TreeGrafter"/>
</dbReference>
<gene>
    <name evidence="3" type="ORF">FPZ44_14190</name>
</gene>
<dbReference type="OrthoDB" id="2903186at2"/>
<dbReference type="AlphaFoldDB" id="A0A559J2L9"/>
<dbReference type="Proteomes" id="UP000318102">
    <property type="component" value="Unassembled WGS sequence"/>
</dbReference>
<keyword evidence="1" id="KW-0010">Activator</keyword>
<dbReference type="PANTHER" id="PTHR24567:SF74">
    <property type="entry name" value="HTH-TYPE TRANSCRIPTIONAL REGULATOR ARCR"/>
    <property type="match status" value="1"/>
</dbReference>
<dbReference type="InterPro" id="IPR050397">
    <property type="entry name" value="Env_Response_Regulators"/>
</dbReference>
<reference evidence="3 4" key="1">
    <citation type="submission" date="2019-07" db="EMBL/GenBank/DDBJ databases">
        <authorList>
            <person name="Kim J."/>
        </authorList>
    </citation>
    <scope>NUCLEOTIDE SEQUENCE [LARGE SCALE GENOMIC DNA]</scope>
    <source>
        <strain evidence="3 4">N4</strain>
    </source>
</reference>
<dbReference type="InterPro" id="IPR000595">
    <property type="entry name" value="cNMP-bd_dom"/>
</dbReference>
<dbReference type="InterPro" id="IPR014710">
    <property type="entry name" value="RmlC-like_jellyroll"/>
</dbReference>
<dbReference type="GO" id="GO:0003700">
    <property type="term" value="F:DNA-binding transcription factor activity"/>
    <property type="evidence" value="ECO:0007669"/>
    <property type="project" value="TreeGrafter"/>
</dbReference>
<dbReference type="SMART" id="SM00100">
    <property type="entry name" value="cNMP"/>
    <property type="match status" value="1"/>
</dbReference>